<sequence>MPFSPTEHLERTFHNDGVGSVIVVAATYVNRTVAVAFVEALGARVVGTHLQQDTLGTLLAGTLVHLLKHGTTEAVALVLGEHADGLNVGGVGYDHGSAVADSAPATLVIFRTFCRQFEHVVGAGRVGQLFEEHVDVPGVGGKQGGFHAVHGLHVGKFGNAQAGAQCQIIQRQVIQCQVVSHDIFGSAHLVLLLRGSLCSCLCALLLLAGEHCGGDLCVRVAQVLGGGVLAQVLYAQACRGGNQVLGVGVNLTGRIDDGPAVLFEGLGVQAGAVAVGVGGIPTGQNFGGGAYVRSVHQAVAFGVHAVAGGVDFAAARIGEYEQLSIFDKISRSERSFYVLFLGNCACFPGSRTGYSALSQGGQAHHAVHRHRPGKTQSARSNDTGTKTRKRSRTGTGQNRIQIFAAHASVL</sequence>
<evidence type="ECO:0000256" key="1">
    <source>
        <dbReference type="SAM" id="MobiDB-lite"/>
    </source>
</evidence>
<dbReference type="AlphaFoldDB" id="D2NRT5"/>
<feature type="region of interest" description="Disordered" evidence="1">
    <location>
        <begin position="358"/>
        <end position="398"/>
    </location>
</feature>
<evidence type="ECO:0000313" key="3">
    <source>
        <dbReference type="Proteomes" id="UP000001883"/>
    </source>
</evidence>
<organism evidence="2 3">
    <name type="scientific">Rothia mucilaginosa (strain DY-18)</name>
    <name type="common">Stomatococcus mucilaginosus</name>
    <dbReference type="NCBI Taxonomy" id="680646"/>
    <lineage>
        <taxon>Bacteria</taxon>
        <taxon>Bacillati</taxon>
        <taxon>Actinomycetota</taxon>
        <taxon>Actinomycetes</taxon>
        <taxon>Micrococcales</taxon>
        <taxon>Micrococcaceae</taxon>
        <taxon>Rothia</taxon>
    </lineage>
</organism>
<dbReference type="Proteomes" id="UP000001883">
    <property type="component" value="Chromosome"/>
</dbReference>
<reference evidence="3" key="1">
    <citation type="submission" date="2009-07" db="EMBL/GenBank/DDBJ databases">
        <title>Complete genome sequence of Rothia mucilaginosa DJ.</title>
        <authorList>
            <person name="Yamane K."/>
            <person name="Nambu T."/>
            <person name="Mashimo C."/>
            <person name="Sugimori C."/>
            <person name="Yamanaka T."/>
            <person name="Leung K."/>
            <person name="Fukushima H."/>
        </authorList>
    </citation>
    <scope>NUCLEOTIDE SEQUENCE [LARGE SCALE GENOMIC DNA]</scope>
    <source>
        <strain evidence="3">DY-18</strain>
    </source>
</reference>
<reference evidence="2 3" key="2">
    <citation type="journal article" date="2010" name="J Osaka Dent Univ">
        <title>Isolation and identification of Rothia mucilaginosa from persistent apical periodontitis lesions.</title>
        <authorList>
            <person name="Yamane K."/>
            <person name="Yoshida M."/>
            <person name="Fujihira T."/>
            <person name="Baba T."/>
            <person name="Tsuji N."/>
            <person name="Hayashi H."/>
            <person name="Sugimori C."/>
            <person name="Yamanaka T."/>
            <person name="Mashimo C."/>
            <person name="Nambu T."/>
            <person name="Kawai H."/>
            <person name="Fukushima H."/>
        </authorList>
    </citation>
    <scope>NUCLEOTIDE SEQUENCE [LARGE SCALE GENOMIC DNA]</scope>
    <source>
        <strain evidence="2 3">DY-18</strain>
    </source>
</reference>
<dbReference type="KEGG" id="rmu:RMDY18_05290"/>
<dbReference type="EMBL" id="AP011540">
    <property type="protein sequence ID" value="BAI64361.1"/>
    <property type="molecule type" value="Genomic_DNA"/>
</dbReference>
<proteinExistence type="predicted"/>
<reference evidence="2 3" key="3">
    <citation type="journal article" date="2010" name="Sequencing">
        <title>Complete Genome Sequence of Rothia mucilaginosa DY-18: A Clinical Isolate with Dense Meshwork-Like Structures from a Persistent Apical Periodontitis Lesion.</title>
        <authorList>
            <person name="Yamane K."/>
            <person name="Nambu T."/>
            <person name="Yamanaka T."/>
            <person name="Mashimo C."/>
            <person name="Sugimori C."/>
            <person name="Leung K.-P."/>
            <person name="Fukushima H."/>
        </authorList>
    </citation>
    <scope>NUCLEOTIDE SEQUENCE [LARGE SCALE GENOMIC DNA]</scope>
    <source>
        <strain evidence="2 3">DY-18</strain>
    </source>
</reference>
<dbReference type="HOGENOM" id="CLU_670627_0_0_11"/>
<keyword evidence="3" id="KW-1185">Reference proteome</keyword>
<evidence type="ECO:0000313" key="2">
    <source>
        <dbReference type="EMBL" id="BAI64361.1"/>
    </source>
</evidence>
<accession>D2NRT5</accession>
<name>D2NRT5_ROTMD</name>
<protein>
    <submittedName>
        <fullName evidence="2">Gluconolactonase</fullName>
    </submittedName>
</protein>
<gene>
    <name evidence="2" type="ordered locus">RMDY18_05290</name>
</gene>